<keyword evidence="1" id="KW-1133">Transmembrane helix</keyword>
<sequence>MSSSVSDASSPGPSTAALTIPAALLMHQLFRRYETFSVLTHAALLLGPPALIAASAVSDPSMNPESFKNAFRSSVLIYLATLAISIVVYRISPFHPLARYPGPWLAKVSMLTPALYSTTGRRNRAVKRMHELHGDVLRIGPNELSIAIRRWQ</sequence>
<organism evidence="2 3">
    <name type="scientific">Ganoderma sinense ZZ0214-1</name>
    <dbReference type="NCBI Taxonomy" id="1077348"/>
    <lineage>
        <taxon>Eukaryota</taxon>
        <taxon>Fungi</taxon>
        <taxon>Dikarya</taxon>
        <taxon>Basidiomycota</taxon>
        <taxon>Agaricomycotina</taxon>
        <taxon>Agaricomycetes</taxon>
        <taxon>Polyporales</taxon>
        <taxon>Polyporaceae</taxon>
        <taxon>Ganoderma</taxon>
    </lineage>
</organism>
<evidence type="ECO:0000313" key="2">
    <source>
        <dbReference type="EMBL" id="PIL25573.1"/>
    </source>
</evidence>
<feature type="transmembrane region" description="Helical" evidence="1">
    <location>
        <begin position="36"/>
        <end position="58"/>
    </location>
</feature>
<dbReference type="STRING" id="1077348.A0A2G8RVN9"/>
<gene>
    <name evidence="2" type="ORF">GSI_11319</name>
</gene>
<keyword evidence="3" id="KW-1185">Reference proteome</keyword>
<accession>A0A2G8RVN9</accession>
<proteinExistence type="predicted"/>
<keyword evidence="1" id="KW-0812">Transmembrane</keyword>
<evidence type="ECO:0000313" key="3">
    <source>
        <dbReference type="Proteomes" id="UP000230002"/>
    </source>
</evidence>
<keyword evidence="1" id="KW-0472">Membrane</keyword>
<dbReference type="OrthoDB" id="6692864at2759"/>
<dbReference type="EMBL" id="AYKW01000045">
    <property type="protein sequence ID" value="PIL25573.1"/>
    <property type="molecule type" value="Genomic_DNA"/>
</dbReference>
<reference evidence="2 3" key="1">
    <citation type="journal article" date="2015" name="Sci. Rep.">
        <title>Chromosome-level genome map provides insights into diverse defense mechanisms in the medicinal fungus Ganoderma sinense.</title>
        <authorList>
            <person name="Zhu Y."/>
            <person name="Xu J."/>
            <person name="Sun C."/>
            <person name="Zhou S."/>
            <person name="Xu H."/>
            <person name="Nelson D.R."/>
            <person name="Qian J."/>
            <person name="Song J."/>
            <person name="Luo H."/>
            <person name="Xiang L."/>
            <person name="Li Y."/>
            <person name="Xu Z."/>
            <person name="Ji A."/>
            <person name="Wang L."/>
            <person name="Lu S."/>
            <person name="Hayward A."/>
            <person name="Sun W."/>
            <person name="Li X."/>
            <person name="Schwartz D.C."/>
            <person name="Wang Y."/>
            <person name="Chen S."/>
        </authorList>
    </citation>
    <scope>NUCLEOTIDE SEQUENCE [LARGE SCALE GENOMIC DNA]</scope>
    <source>
        <strain evidence="2 3">ZZ0214-1</strain>
    </source>
</reference>
<evidence type="ECO:0000256" key="1">
    <source>
        <dbReference type="SAM" id="Phobius"/>
    </source>
</evidence>
<name>A0A2G8RVN9_9APHY</name>
<dbReference type="AlphaFoldDB" id="A0A2G8RVN9"/>
<dbReference type="Proteomes" id="UP000230002">
    <property type="component" value="Unassembled WGS sequence"/>
</dbReference>
<protein>
    <submittedName>
        <fullName evidence="2">Uncharacterized protein</fullName>
    </submittedName>
</protein>
<comment type="caution">
    <text evidence="2">The sequence shown here is derived from an EMBL/GenBank/DDBJ whole genome shotgun (WGS) entry which is preliminary data.</text>
</comment>
<feature type="transmembrane region" description="Helical" evidence="1">
    <location>
        <begin position="70"/>
        <end position="89"/>
    </location>
</feature>